<feature type="transmembrane region" description="Helical" evidence="2">
    <location>
        <begin position="20"/>
        <end position="40"/>
    </location>
</feature>
<feature type="region of interest" description="Disordered" evidence="1">
    <location>
        <begin position="51"/>
        <end position="71"/>
    </location>
</feature>
<dbReference type="EMBL" id="CP012029">
    <property type="protein sequence ID" value="ALO26416.1"/>
    <property type="molecule type" value="Genomic_DNA"/>
</dbReference>
<evidence type="ECO:0000313" key="4">
    <source>
        <dbReference type="Proteomes" id="UP000058857"/>
    </source>
</evidence>
<keyword evidence="2" id="KW-0812">Transmembrane</keyword>
<proteinExistence type="predicted"/>
<dbReference type="Proteomes" id="UP000058857">
    <property type="component" value="Chromosome 1"/>
</dbReference>
<gene>
    <name evidence="3" type="ORF">LBBP_02156</name>
</gene>
<keyword evidence="2" id="KW-1133">Transmembrane helix</keyword>
<sequence length="121" mass="14276">MKNNFQSVLIKKPMKFLSYLDHKLFVFLYIALIFYCTTVWTKSSVFGKNVPPSTTVNESTPEEEKEETTEFKLEDLVSQEDKFTFDYDLEMVHYGKPVQQILIQYFSEIENPPPENLYLSI</sequence>
<dbReference type="PATRIC" id="fig|280505.15.peg.2109"/>
<name>A0A0S2IRZ1_LEPBO</name>
<evidence type="ECO:0000313" key="3">
    <source>
        <dbReference type="EMBL" id="ALO26416.1"/>
    </source>
</evidence>
<keyword evidence="2" id="KW-0472">Membrane</keyword>
<evidence type="ECO:0000256" key="2">
    <source>
        <dbReference type="SAM" id="Phobius"/>
    </source>
</evidence>
<accession>A0A0S2IRZ1</accession>
<reference evidence="3 4" key="1">
    <citation type="journal article" date="2015" name="PLoS Negl. Trop. Dis.">
        <title>Distribution of Plasmids in Distinct Leptospira Pathogenic Species.</title>
        <authorList>
            <person name="Wang Y."/>
            <person name="Zhuang X."/>
            <person name="Zhong Y."/>
            <person name="Zhang C."/>
            <person name="Zhang Y."/>
            <person name="Zeng L."/>
            <person name="Zhu Y."/>
            <person name="He P."/>
            <person name="Dong K."/>
            <person name="Pal U."/>
            <person name="Guo X."/>
            <person name="Qin J."/>
        </authorList>
    </citation>
    <scope>NUCLEOTIDE SEQUENCE [LARGE SCALE GENOMIC DNA]</scope>
    <source>
        <strain evidence="3 4">56604</strain>
    </source>
</reference>
<organism evidence="3">
    <name type="scientific">Leptospira borgpetersenii serovar Ballum</name>
    <dbReference type="NCBI Taxonomy" id="280505"/>
    <lineage>
        <taxon>Bacteria</taxon>
        <taxon>Pseudomonadati</taxon>
        <taxon>Spirochaetota</taxon>
        <taxon>Spirochaetia</taxon>
        <taxon>Leptospirales</taxon>
        <taxon>Leptospiraceae</taxon>
        <taxon>Leptospira</taxon>
    </lineage>
</organism>
<evidence type="ECO:0000256" key="1">
    <source>
        <dbReference type="SAM" id="MobiDB-lite"/>
    </source>
</evidence>
<protein>
    <submittedName>
        <fullName evidence="3">Uncharacterized protein</fullName>
    </submittedName>
</protein>
<dbReference type="AlphaFoldDB" id="A0A0S2IRZ1"/>